<keyword evidence="3" id="KW-1185">Reference proteome</keyword>
<comment type="caution">
    <text evidence="2">The sequence shown here is derived from an EMBL/GenBank/DDBJ whole genome shotgun (WGS) entry which is preliminary data.</text>
</comment>
<name>A0A4S4LTR7_9APHY</name>
<dbReference type="EMBL" id="SGPM01000804">
    <property type="protein sequence ID" value="THH15645.1"/>
    <property type="molecule type" value="Genomic_DNA"/>
</dbReference>
<evidence type="ECO:0000313" key="2">
    <source>
        <dbReference type="EMBL" id="THH15645.1"/>
    </source>
</evidence>
<proteinExistence type="predicted"/>
<accession>A0A4S4LTR7</accession>
<organism evidence="2 3">
    <name type="scientific">Antrodiella citrinella</name>
    <dbReference type="NCBI Taxonomy" id="2447956"/>
    <lineage>
        <taxon>Eukaryota</taxon>
        <taxon>Fungi</taxon>
        <taxon>Dikarya</taxon>
        <taxon>Basidiomycota</taxon>
        <taxon>Agaricomycotina</taxon>
        <taxon>Agaricomycetes</taxon>
        <taxon>Polyporales</taxon>
        <taxon>Steccherinaceae</taxon>
        <taxon>Antrodiella</taxon>
    </lineage>
</organism>
<reference evidence="2 3" key="1">
    <citation type="submission" date="2019-02" db="EMBL/GenBank/DDBJ databases">
        <title>Genome sequencing of the rare red list fungi Antrodiella citrinella (Flaviporus citrinellus).</title>
        <authorList>
            <person name="Buettner E."/>
            <person name="Kellner H."/>
        </authorList>
    </citation>
    <scope>NUCLEOTIDE SEQUENCE [LARGE SCALE GENOMIC DNA]</scope>
    <source>
        <strain evidence="2 3">DSM 108506</strain>
    </source>
</reference>
<feature type="compositionally biased region" description="Polar residues" evidence="1">
    <location>
        <begin position="7"/>
        <end position="16"/>
    </location>
</feature>
<protein>
    <submittedName>
        <fullName evidence="2">Uncharacterized protein</fullName>
    </submittedName>
</protein>
<evidence type="ECO:0000256" key="1">
    <source>
        <dbReference type="SAM" id="MobiDB-lite"/>
    </source>
</evidence>
<feature type="region of interest" description="Disordered" evidence="1">
    <location>
        <begin position="507"/>
        <end position="534"/>
    </location>
</feature>
<dbReference type="AlphaFoldDB" id="A0A4S4LTR7"/>
<gene>
    <name evidence="2" type="ORF">EUX98_g9434</name>
</gene>
<sequence>MAPLPQTGPSASTSARAVSEHPSSRVAQLLDTGGDVFDSDWEVFQARQPPSSSTVKQCDDCLRFTKHPTREGYYISTPNVEIIPQLPRKTSKIQYYEDGMLGSLEFFKWPQEHDKKCSFAFATPANPDLTTFKHQSFFIVDTHNAMPQFADLNAPWFHIREKNFKTNAVFPTGQYGRLHDDVLNRMQAAVLEIVAFIEKSVKVSVACLFTDDYWIVKEMYRIGVPVWYIRPIRSFLKWTVIIRSTPFISFRYSFSATTVMRMGQFQLNAPAWLREEEDNDPTCSSLIERLERMSVSNQALIAATFKYDPTVATVLYRNTVERAFDLDAGAPSLSMSNVSAVAFGNIEDVKEALAVIDRTIRDEEEAMPIEHVDVEPMKNAEVSFQNSEGPSFDSPARTFANAGGPLAAGPSHAPVAGPSQGAVAGPSHFTFTSIPTAAKSFLPPAPSFLPPRPHDLPSHPLATPDFLSHPPSVPGTLSRSLAAPHIPYQPLPEMLYHPLVGASSASLGVGSSQQSTQRRVAGSSGKQANRPAERAGWVTVETDGWAAALTLCDLVDHAEDRLPLVAGCFIAGCGYGCGACVKSCTEHNAVVC</sequence>
<evidence type="ECO:0000313" key="3">
    <source>
        <dbReference type="Proteomes" id="UP000308730"/>
    </source>
</evidence>
<feature type="region of interest" description="Disordered" evidence="1">
    <location>
        <begin position="1"/>
        <end position="24"/>
    </location>
</feature>
<dbReference type="Proteomes" id="UP000308730">
    <property type="component" value="Unassembled WGS sequence"/>
</dbReference>